<comment type="caution">
    <text evidence="1">The sequence shown here is derived from an EMBL/GenBank/DDBJ whole genome shotgun (WGS) entry which is preliminary data.</text>
</comment>
<protein>
    <submittedName>
        <fullName evidence="1">Uncharacterized protein</fullName>
    </submittedName>
</protein>
<evidence type="ECO:0000313" key="1">
    <source>
        <dbReference type="EMBL" id="KAA4638492.1"/>
    </source>
</evidence>
<gene>
    <name evidence="1" type="ORF">F3B51_27485</name>
</gene>
<sequence length="61" mass="7117">MKFETFISLILVDKKVVSTEDELNITDPPYKIELETGILINPFILPKKYRGKLSLLFMKML</sequence>
<accession>A0A642C3X9</accession>
<proteinExistence type="predicted"/>
<dbReference type="EMBL" id="VWFN01000116">
    <property type="protein sequence ID" value="KAA4638492.1"/>
    <property type="molecule type" value="Genomic_DNA"/>
</dbReference>
<name>A0A642C3X9_BACOV</name>
<organism evidence="1">
    <name type="scientific">Bacteroides ovatus</name>
    <dbReference type="NCBI Taxonomy" id="28116"/>
    <lineage>
        <taxon>Bacteria</taxon>
        <taxon>Pseudomonadati</taxon>
        <taxon>Bacteroidota</taxon>
        <taxon>Bacteroidia</taxon>
        <taxon>Bacteroidales</taxon>
        <taxon>Bacteroidaceae</taxon>
        <taxon>Bacteroides</taxon>
    </lineage>
</organism>
<reference evidence="1" key="1">
    <citation type="journal article" date="2019" name="Nat. Med.">
        <title>A library of human gut bacterial isolates paired with longitudinal multiomics data enables mechanistic microbiome research.</title>
        <authorList>
            <person name="Poyet M."/>
            <person name="Groussin M."/>
            <person name="Gibbons S.M."/>
            <person name="Avila-Pacheco J."/>
            <person name="Jiang X."/>
            <person name="Kearney S.M."/>
            <person name="Perrotta A.R."/>
            <person name="Berdy B."/>
            <person name="Zhao S."/>
            <person name="Lieberman T.D."/>
            <person name="Swanson P.K."/>
            <person name="Smith M."/>
            <person name="Roesemann S."/>
            <person name="Alexander J.E."/>
            <person name="Rich S.A."/>
            <person name="Livny J."/>
            <person name="Vlamakis H."/>
            <person name="Clish C."/>
            <person name="Bullock K."/>
            <person name="Deik A."/>
            <person name="Scott J."/>
            <person name="Pierce K.A."/>
            <person name="Xavier R.J."/>
            <person name="Alm E.J."/>
        </authorList>
    </citation>
    <scope>NUCLEOTIDE SEQUENCE</scope>
    <source>
        <strain evidence="1">BIOML-A13</strain>
    </source>
</reference>
<dbReference type="AlphaFoldDB" id="A0A642C3X9"/>